<evidence type="ECO:0000256" key="1">
    <source>
        <dbReference type="ARBA" id="ARBA00022603"/>
    </source>
</evidence>
<keyword evidence="9" id="KW-1185">Reference proteome</keyword>
<name>A0A926UPQ1_9CYAN</name>
<dbReference type="InterPro" id="IPR001525">
    <property type="entry name" value="C5_MeTfrase"/>
</dbReference>
<comment type="similarity">
    <text evidence="5 6">Belongs to the class I-like SAM-binding methyltransferase superfamily. C5-methyltransferase family.</text>
</comment>
<dbReference type="NCBIfam" id="TIGR00675">
    <property type="entry name" value="dcm"/>
    <property type="match status" value="1"/>
</dbReference>
<dbReference type="EMBL" id="JACJPY010000001">
    <property type="protein sequence ID" value="MBD2148553.1"/>
    <property type="molecule type" value="Genomic_DNA"/>
</dbReference>
<proteinExistence type="inferred from homology"/>
<dbReference type="Pfam" id="PF00145">
    <property type="entry name" value="DNA_methylase"/>
    <property type="match status" value="1"/>
</dbReference>
<evidence type="ECO:0000256" key="6">
    <source>
        <dbReference type="RuleBase" id="RU000416"/>
    </source>
</evidence>
<dbReference type="InterPro" id="IPR050390">
    <property type="entry name" value="C5-Methyltransferase"/>
</dbReference>
<feature type="active site" evidence="5">
    <location>
        <position position="146"/>
    </location>
</feature>
<dbReference type="Proteomes" id="UP000631421">
    <property type="component" value="Unassembled WGS sequence"/>
</dbReference>
<dbReference type="GO" id="GO:0003677">
    <property type="term" value="F:DNA binding"/>
    <property type="evidence" value="ECO:0007669"/>
    <property type="project" value="TreeGrafter"/>
</dbReference>
<dbReference type="SUPFAM" id="SSF53335">
    <property type="entry name" value="S-adenosyl-L-methionine-dependent methyltransferases"/>
    <property type="match status" value="1"/>
</dbReference>
<comment type="caution">
    <text evidence="8">The sequence shown here is derived from an EMBL/GenBank/DDBJ whole genome shotgun (WGS) entry which is preliminary data.</text>
</comment>
<gene>
    <name evidence="8" type="primary">dcm</name>
    <name evidence="8" type="ORF">H6F44_00165</name>
</gene>
<dbReference type="PROSITE" id="PS00094">
    <property type="entry name" value="C5_MTASE_1"/>
    <property type="match status" value="1"/>
</dbReference>
<evidence type="ECO:0000256" key="3">
    <source>
        <dbReference type="ARBA" id="ARBA00022691"/>
    </source>
</evidence>
<dbReference type="GO" id="GO:0009307">
    <property type="term" value="P:DNA restriction-modification system"/>
    <property type="evidence" value="ECO:0007669"/>
    <property type="project" value="UniProtKB-KW"/>
</dbReference>
<dbReference type="InterPro" id="IPR018117">
    <property type="entry name" value="C5_DNA_meth_AS"/>
</dbReference>
<dbReference type="GO" id="GO:0044027">
    <property type="term" value="P:negative regulation of gene expression via chromosomal CpG island methylation"/>
    <property type="evidence" value="ECO:0007669"/>
    <property type="project" value="TreeGrafter"/>
</dbReference>
<dbReference type="InterPro" id="IPR029063">
    <property type="entry name" value="SAM-dependent_MTases_sf"/>
</dbReference>
<dbReference type="EC" id="2.1.1.37" evidence="7"/>
<dbReference type="CDD" id="cd00315">
    <property type="entry name" value="Cyt_C5_DNA_methylase"/>
    <property type="match status" value="1"/>
</dbReference>
<comment type="catalytic activity">
    <reaction evidence="7">
        <text>a 2'-deoxycytidine in DNA + S-adenosyl-L-methionine = a 5-methyl-2'-deoxycytidine in DNA + S-adenosyl-L-homocysteine + H(+)</text>
        <dbReference type="Rhea" id="RHEA:13681"/>
        <dbReference type="Rhea" id="RHEA-COMP:11369"/>
        <dbReference type="Rhea" id="RHEA-COMP:11370"/>
        <dbReference type="ChEBI" id="CHEBI:15378"/>
        <dbReference type="ChEBI" id="CHEBI:57856"/>
        <dbReference type="ChEBI" id="CHEBI:59789"/>
        <dbReference type="ChEBI" id="CHEBI:85452"/>
        <dbReference type="ChEBI" id="CHEBI:85454"/>
        <dbReference type="EC" id="2.1.1.37"/>
    </reaction>
</comment>
<dbReference type="PANTHER" id="PTHR10629">
    <property type="entry name" value="CYTOSINE-SPECIFIC METHYLTRANSFERASE"/>
    <property type="match status" value="1"/>
</dbReference>
<evidence type="ECO:0000256" key="7">
    <source>
        <dbReference type="RuleBase" id="RU000417"/>
    </source>
</evidence>
<dbReference type="PRINTS" id="PR00105">
    <property type="entry name" value="C5METTRFRASE"/>
</dbReference>
<evidence type="ECO:0000256" key="2">
    <source>
        <dbReference type="ARBA" id="ARBA00022679"/>
    </source>
</evidence>
<keyword evidence="4" id="KW-0680">Restriction system</keyword>
<organism evidence="8 9">
    <name type="scientific">Pseudanabaena cinerea FACHB-1277</name>
    <dbReference type="NCBI Taxonomy" id="2949581"/>
    <lineage>
        <taxon>Bacteria</taxon>
        <taxon>Bacillati</taxon>
        <taxon>Cyanobacteriota</taxon>
        <taxon>Cyanophyceae</taxon>
        <taxon>Pseudanabaenales</taxon>
        <taxon>Pseudanabaenaceae</taxon>
        <taxon>Pseudanabaena</taxon>
        <taxon>Pseudanabaena cinerea</taxon>
    </lineage>
</organism>
<evidence type="ECO:0000256" key="4">
    <source>
        <dbReference type="ARBA" id="ARBA00022747"/>
    </source>
</evidence>
<dbReference type="PROSITE" id="PS51679">
    <property type="entry name" value="SAM_MT_C5"/>
    <property type="match status" value="1"/>
</dbReference>
<reference evidence="8" key="1">
    <citation type="journal article" date="2015" name="ISME J.">
        <title>Draft Genome Sequence of Streptomyces incarnatus NRRL8089, which Produces the Nucleoside Antibiotic Sinefungin.</title>
        <authorList>
            <person name="Oshima K."/>
            <person name="Hattori M."/>
            <person name="Shimizu H."/>
            <person name="Fukuda K."/>
            <person name="Nemoto M."/>
            <person name="Inagaki K."/>
            <person name="Tamura T."/>
        </authorList>
    </citation>
    <scope>NUCLEOTIDE SEQUENCE</scope>
    <source>
        <strain evidence="8">FACHB-1277</strain>
    </source>
</reference>
<dbReference type="AlphaFoldDB" id="A0A926UPQ1"/>
<evidence type="ECO:0000313" key="8">
    <source>
        <dbReference type="EMBL" id="MBD2148553.1"/>
    </source>
</evidence>
<evidence type="ECO:0000256" key="5">
    <source>
        <dbReference type="PROSITE-ProRule" id="PRU01016"/>
    </source>
</evidence>
<dbReference type="Gene3D" id="3.40.50.150">
    <property type="entry name" value="Vaccinia Virus protein VP39"/>
    <property type="match status" value="1"/>
</dbReference>
<keyword evidence="2 5" id="KW-0808">Transferase</keyword>
<reference evidence="8" key="2">
    <citation type="submission" date="2020-08" db="EMBL/GenBank/DDBJ databases">
        <authorList>
            <person name="Chen M."/>
            <person name="Teng W."/>
            <person name="Zhao L."/>
            <person name="Hu C."/>
            <person name="Zhou Y."/>
            <person name="Han B."/>
            <person name="Song L."/>
            <person name="Shu W."/>
        </authorList>
    </citation>
    <scope>NUCLEOTIDE SEQUENCE</scope>
    <source>
        <strain evidence="8">FACHB-1277</strain>
    </source>
</reference>
<sequence length="418" mass="47531">MKAVSLEVAASTLGVKPSDIYTWEKKQLIRSYLGDCNKKRVFDLEEINAFYQRQHGKIFQNSYKILKAPTQTALNAIELFAGAGGLALGFENAGIQHQLLVEYDCACLETLRKNRPQWPIIGADIKTIDFSPFYQKIEIVAGGFPCQSFSHAGYRRGLEDTRGTLFFEFARCLREVQPKIAIAENVKGLLTHNKGETLQIMLDVLEDLGYHTEYQVVRAQFLDVPQKRERLFIIATRKDLNLQPIFPTENDYIISLREALKNCPASSGLIYNKRKYTIMKQVPPGGNWRDLPIEVQKEYMKNSYYQGGGRTGFAKRLSWDEPALTVTCSPAQTQTERCHPDETRPLTVREYARIQTFPDDWEFSKNLSSQYKQIGNAVPVNLAYHIGRCAIATLENKIPLKSQQKSPLIQLIIPGLQT</sequence>
<keyword evidence="1 5" id="KW-0489">Methyltransferase</keyword>
<evidence type="ECO:0000313" key="9">
    <source>
        <dbReference type="Proteomes" id="UP000631421"/>
    </source>
</evidence>
<dbReference type="PANTHER" id="PTHR10629:SF52">
    <property type="entry name" value="DNA (CYTOSINE-5)-METHYLTRANSFERASE 1"/>
    <property type="match status" value="1"/>
</dbReference>
<protein>
    <recommendedName>
        <fullName evidence="7">Cytosine-specific methyltransferase</fullName>
        <ecNumber evidence="7">2.1.1.37</ecNumber>
    </recommendedName>
</protein>
<keyword evidence="3 5" id="KW-0949">S-adenosyl-L-methionine</keyword>
<dbReference type="RefSeq" id="WP_190348898.1">
    <property type="nucleotide sequence ID" value="NZ_JACJPY010000001.1"/>
</dbReference>
<dbReference type="GO" id="GO:0003886">
    <property type="term" value="F:DNA (cytosine-5-)-methyltransferase activity"/>
    <property type="evidence" value="ECO:0007669"/>
    <property type="project" value="UniProtKB-EC"/>
</dbReference>
<dbReference type="Gene3D" id="3.90.120.10">
    <property type="entry name" value="DNA Methylase, subunit A, domain 2"/>
    <property type="match status" value="1"/>
</dbReference>
<dbReference type="GO" id="GO:0032259">
    <property type="term" value="P:methylation"/>
    <property type="evidence" value="ECO:0007669"/>
    <property type="project" value="UniProtKB-KW"/>
</dbReference>
<accession>A0A926UPQ1</accession>